<dbReference type="SMART" id="SM00498">
    <property type="entry name" value="FH2"/>
    <property type="match status" value="1"/>
</dbReference>
<evidence type="ECO:0000313" key="4">
    <source>
        <dbReference type="Proteomes" id="UP000699462"/>
    </source>
</evidence>
<reference evidence="3 4" key="1">
    <citation type="submission" date="2019-07" db="EMBL/GenBank/DDBJ databases">
        <title>Annotation for the trematode Paragonimus westermani.</title>
        <authorList>
            <person name="Choi Y.-J."/>
        </authorList>
    </citation>
    <scope>NUCLEOTIDE SEQUENCE [LARGE SCALE GENOMIC DNA]</scope>
    <source>
        <strain evidence="3">180907_Pwestermani</strain>
    </source>
</reference>
<dbReference type="Pfam" id="PF02181">
    <property type="entry name" value="FH2"/>
    <property type="match status" value="2"/>
</dbReference>
<dbReference type="PANTHER" id="PTHR45691:SF6">
    <property type="entry name" value="PROTEIN DIAPHANOUS"/>
    <property type="match status" value="1"/>
</dbReference>
<protein>
    <recommendedName>
        <fullName evidence="2">FH2 domain-containing protein</fullName>
    </recommendedName>
</protein>
<dbReference type="PANTHER" id="PTHR45691">
    <property type="entry name" value="PROTEIN DIAPHANOUS"/>
    <property type="match status" value="1"/>
</dbReference>
<dbReference type="GO" id="GO:0030041">
    <property type="term" value="P:actin filament polymerization"/>
    <property type="evidence" value="ECO:0007669"/>
    <property type="project" value="TreeGrafter"/>
</dbReference>
<evidence type="ECO:0000259" key="2">
    <source>
        <dbReference type="PROSITE" id="PS51444"/>
    </source>
</evidence>
<gene>
    <name evidence="3" type="ORF">P879_00524</name>
</gene>
<accession>A0A8T0DM47</accession>
<evidence type="ECO:0000256" key="1">
    <source>
        <dbReference type="SAM" id="MobiDB-lite"/>
    </source>
</evidence>
<dbReference type="GO" id="GO:0005884">
    <property type="term" value="C:actin filament"/>
    <property type="evidence" value="ECO:0007669"/>
    <property type="project" value="TreeGrafter"/>
</dbReference>
<dbReference type="SUPFAM" id="SSF101447">
    <property type="entry name" value="Formin homology 2 domain (FH2 domain)"/>
    <property type="match status" value="1"/>
</dbReference>
<name>A0A8T0DM47_9TREM</name>
<dbReference type="OrthoDB" id="1104827at2759"/>
<dbReference type="EMBL" id="JTDF01002267">
    <property type="protein sequence ID" value="KAF8568999.1"/>
    <property type="molecule type" value="Genomic_DNA"/>
</dbReference>
<evidence type="ECO:0000313" key="3">
    <source>
        <dbReference type="EMBL" id="KAF8568999.1"/>
    </source>
</evidence>
<feature type="compositionally biased region" description="Pro residues" evidence="1">
    <location>
        <begin position="37"/>
        <end position="49"/>
    </location>
</feature>
<feature type="compositionally biased region" description="Polar residues" evidence="1">
    <location>
        <begin position="19"/>
        <end position="31"/>
    </location>
</feature>
<dbReference type="InterPro" id="IPR015425">
    <property type="entry name" value="FH2_Formin"/>
</dbReference>
<dbReference type="PROSITE" id="PS51444">
    <property type="entry name" value="FH2"/>
    <property type="match status" value="1"/>
</dbReference>
<dbReference type="InterPro" id="IPR051412">
    <property type="entry name" value="Formin_Homology_Diaphanous_sf"/>
</dbReference>
<comment type="caution">
    <text evidence="3">The sequence shown here is derived from an EMBL/GenBank/DDBJ whole genome shotgun (WGS) entry which is preliminary data.</text>
</comment>
<dbReference type="Gene3D" id="1.20.58.2220">
    <property type="entry name" value="Formin, FH2 domain"/>
    <property type="match status" value="1"/>
</dbReference>
<keyword evidence="4" id="KW-1185">Reference proteome</keyword>
<dbReference type="AlphaFoldDB" id="A0A8T0DM47"/>
<sequence length="572" mass="64229">MVLENPDPQTPIRGHTVDSRSNLAKSGQFEQTADFKVPPPPPPPPPPPLPTLAYIPVIFSVAESPMPYNMKPKRTFTAPYRLKKACVSPVNKARLEETSIWVQIDESQLISESFVKRLHRRFRIKENRRMAADGAESAVTSIFSSSGLERYLDKMKLKSDAEGCLITNKSSALSFNRAGSKRFGSQCHTLDLMPSKIAQSVAIAMASAHLEPVRLAQCIIELQTEIASSKVKSVLSNSLSVGTSEAQCESEQHIQRFPETLIETLISNLPPLERMLKLSDCPLDHSALIESDQLMCHLAPLRHRLPAHLNAMRTLLCFNTTTEQLKLALRTCCTCLSEIKHAQSIPHLLSCALALVNALNATGRVPVKVANQANEDVHPVDQGYKRRPLVGFQVRNLVRLVDTKDSTNERTLVDYLAELMELNFGKSAHQWHKELSHLEAAYRLFNTKQVDEQLVELRRDIARLELDLRGIGGLIYSETEVESGVQQSNRMLVDTSKANSAFRQVVGKFLGHALYEQRLLNQWHEIFTERFSEVATYLALDQSQYTADQLFSDLCKFRELYQQTSLCKLGGE</sequence>
<dbReference type="InterPro" id="IPR042201">
    <property type="entry name" value="FH2_Formin_sf"/>
</dbReference>
<feature type="domain" description="FH2" evidence="2">
    <location>
        <begin position="72"/>
        <end position="572"/>
    </location>
</feature>
<dbReference type="Gene3D" id="6.10.30.30">
    <property type="match status" value="1"/>
</dbReference>
<feature type="region of interest" description="Disordered" evidence="1">
    <location>
        <begin position="1"/>
        <end position="49"/>
    </location>
</feature>
<dbReference type="Proteomes" id="UP000699462">
    <property type="component" value="Unassembled WGS sequence"/>
</dbReference>
<proteinExistence type="predicted"/>
<organism evidence="3 4">
    <name type="scientific">Paragonimus westermani</name>
    <dbReference type="NCBI Taxonomy" id="34504"/>
    <lineage>
        <taxon>Eukaryota</taxon>
        <taxon>Metazoa</taxon>
        <taxon>Spiralia</taxon>
        <taxon>Lophotrochozoa</taxon>
        <taxon>Platyhelminthes</taxon>
        <taxon>Trematoda</taxon>
        <taxon>Digenea</taxon>
        <taxon>Plagiorchiida</taxon>
        <taxon>Troglotremata</taxon>
        <taxon>Troglotrematidae</taxon>
        <taxon>Paragonimus</taxon>
    </lineage>
</organism>